<name>A0A673X8H4_SALTR</name>
<evidence type="ECO:0000256" key="4">
    <source>
        <dbReference type="ARBA" id="ARBA00022723"/>
    </source>
</evidence>
<evidence type="ECO:0000259" key="19">
    <source>
        <dbReference type="Pfam" id="PF20805"/>
    </source>
</evidence>
<evidence type="ECO:0000256" key="3">
    <source>
        <dbReference type="ARBA" id="ARBA00022692"/>
    </source>
</evidence>
<dbReference type="InterPro" id="IPR013517">
    <property type="entry name" value="FG-GAP"/>
</dbReference>
<dbReference type="GO" id="GO:0046872">
    <property type="term" value="F:metal ion binding"/>
    <property type="evidence" value="ECO:0007669"/>
    <property type="project" value="UniProtKB-KW"/>
</dbReference>
<dbReference type="Pfam" id="PF08441">
    <property type="entry name" value="Integrin_A_Ig_1"/>
    <property type="match status" value="1"/>
</dbReference>
<reference evidence="21" key="1">
    <citation type="submission" date="2021-04" db="EMBL/GenBank/DDBJ databases">
        <authorList>
            <consortium name="Wellcome Sanger Institute Data Sharing"/>
        </authorList>
    </citation>
    <scope>NUCLEOTIDE SEQUENCE [LARGE SCALE GENOMIC DNA]</scope>
</reference>
<evidence type="ECO:0000256" key="12">
    <source>
        <dbReference type="ARBA" id="ARBA00023157"/>
    </source>
</evidence>
<comment type="subcellular location">
    <subcellularLocation>
        <location evidence="1 16">Membrane</location>
        <topology evidence="1 16">Single-pass type I membrane protein</topology>
    </subcellularLocation>
</comment>
<dbReference type="InParanoid" id="A0A673X8H4"/>
<dbReference type="GO" id="GO:0098609">
    <property type="term" value="P:cell-cell adhesion"/>
    <property type="evidence" value="ECO:0007669"/>
    <property type="project" value="TreeGrafter"/>
</dbReference>
<evidence type="ECO:0000256" key="10">
    <source>
        <dbReference type="ARBA" id="ARBA00023037"/>
    </source>
</evidence>
<feature type="domain" description="Integrin alpha third immunoglobulin-like" evidence="20">
    <location>
        <begin position="636"/>
        <end position="819"/>
    </location>
</feature>
<dbReference type="PROSITE" id="PS00242">
    <property type="entry name" value="INTEGRIN_ALPHA"/>
    <property type="match status" value="1"/>
</dbReference>
<proteinExistence type="inferred from homology"/>
<keyword evidence="6" id="KW-0677">Repeat</keyword>
<dbReference type="GO" id="GO:0007160">
    <property type="term" value="P:cell-matrix adhesion"/>
    <property type="evidence" value="ECO:0007669"/>
    <property type="project" value="TreeGrafter"/>
</dbReference>
<dbReference type="InterPro" id="IPR032695">
    <property type="entry name" value="Integrin_dom_sf"/>
</dbReference>
<evidence type="ECO:0000256" key="9">
    <source>
        <dbReference type="ARBA" id="ARBA00022989"/>
    </source>
</evidence>
<dbReference type="InterPro" id="IPR018184">
    <property type="entry name" value="Integrin_alpha_C_CS"/>
</dbReference>
<organism evidence="21 22">
    <name type="scientific">Salmo trutta</name>
    <name type="common">Brown trout</name>
    <dbReference type="NCBI Taxonomy" id="8032"/>
    <lineage>
        <taxon>Eukaryota</taxon>
        <taxon>Metazoa</taxon>
        <taxon>Chordata</taxon>
        <taxon>Craniata</taxon>
        <taxon>Vertebrata</taxon>
        <taxon>Euteleostomi</taxon>
        <taxon>Actinopterygii</taxon>
        <taxon>Neopterygii</taxon>
        <taxon>Teleostei</taxon>
        <taxon>Protacanthopterygii</taxon>
        <taxon>Salmoniformes</taxon>
        <taxon>Salmonidae</taxon>
        <taxon>Salmoninae</taxon>
        <taxon>Salmo</taxon>
    </lineage>
</organism>
<keyword evidence="22" id="KW-1185">Reference proteome</keyword>
<dbReference type="AlphaFoldDB" id="A0A673X8H4"/>
<accession>A0A673X8H4</accession>
<feature type="domain" description="Integrin alpha first immunoglubulin-like" evidence="18">
    <location>
        <begin position="357"/>
        <end position="489"/>
    </location>
</feature>
<dbReference type="PRINTS" id="PR01185">
    <property type="entry name" value="INTEGRINA"/>
</dbReference>
<evidence type="ECO:0000256" key="16">
    <source>
        <dbReference type="RuleBase" id="RU003762"/>
    </source>
</evidence>
<keyword evidence="11 16" id="KW-0472">Membrane</keyword>
<dbReference type="Proteomes" id="UP000472277">
    <property type="component" value="Chromosome 1"/>
</dbReference>
<keyword evidence="9 16" id="KW-1133">Transmembrane helix</keyword>
<keyword evidence="5 16" id="KW-0732">Signal</keyword>
<dbReference type="InterPro" id="IPR013519">
    <property type="entry name" value="Int_alpha_beta-p"/>
</dbReference>
<dbReference type="GO" id="GO:0009897">
    <property type="term" value="C:external side of plasma membrane"/>
    <property type="evidence" value="ECO:0007669"/>
    <property type="project" value="TreeGrafter"/>
</dbReference>
<dbReference type="InterPro" id="IPR000413">
    <property type="entry name" value="Integrin_alpha"/>
</dbReference>
<keyword evidence="14" id="KW-0325">Glycoprotein</keyword>
<evidence type="ECO:0000313" key="21">
    <source>
        <dbReference type="Ensembl" id="ENSSTUP00000016716.1"/>
    </source>
</evidence>
<dbReference type="Pfam" id="PF01839">
    <property type="entry name" value="FG-GAP"/>
    <property type="match status" value="2"/>
</dbReference>
<evidence type="ECO:0000256" key="17">
    <source>
        <dbReference type="SAM" id="MobiDB-lite"/>
    </source>
</evidence>
<feature type="repeat" description="FG-GAP" evidence="15">
    <location>
        <begin position="31"/>
        <end position="87"/>
    </location>
</feature>
<dbReference type="Ensembl" id="ENSSTUT00000017620.1">
    <property type="protein sequence ID" value="ENSSTUP00000016716.1"/>
    <property type="gene ID" value="ENSSTUG00000007596.1"/>
</dbReference>
<keyword evidence="13 16" id="KW-0675">Receptor</keyword>
<dbReference type="InterPro" id="IPR028994">
    <property type="entry name" value="Integrin_alpha_N"/>
</dbReference>
<evidence type="ECO:0000256" key="7">
    <source>
        <dbReference type="ARBA" id="ARBA00022837"/>
    </source>
</evidence>
<dbReference type="Pfam" id="PF20805">
    <property type="entry name" value="Integrin_A_Ig_2"/>
    <property type="match status" value="1"/>
</dbReference>
<evidence type="ECO:0000256" key="11">
    <source>
        <dbReference type="ARBA" id="ARBA00023136"/>
    </source>
</evidence>
<evidence type="ECO:0000256" key="1">
    <source>
        <dbReference type="ARBA" id="ARBA00004479"/>
    </source>
</evidence>
<feature type="chain" id="PRO_5025718971" evidence="16">
    <location>
        <begin position="27"/>
        <end position="897"/>
    </location>
</feature>
<dbReference type="Gene3D" id="2.60.40.1460">
    <property type="entry name" value="Integrin domains. Chain A, domain 2"/>
    <property type="match status" value="1"/>
</dbReference>
<dbReference type="InterPro" id="IPR048286">
    <property type="entry name" value="Integrin_alpha_Ig-like_3"/>
</dbReference>
<evidence type="ECO:0000256" key="8">
    <source>
        <dbReference type="ARBA" id="ARBA00022889"/>
    </source>
</evidence>
<comment type="similarity">
    <text evidence="2 16">Belongs to the integrin alpha chain family.</text>
</comment>
<reference evidence="21" key="2">
    <citation type="submission" date="2025-08" db="UniProtKB">
        <authorList>
            <consortium name="Ensembl"/>
        </authorList>
    </citation>
    <scope>IDENTIFICATION</scope>
</reference>
<feature type="domain" description="Integrin alpha second immunoglobulin-like" evidence="19">
    <location>
        <begin position="498"/>
        <end position="621"/>
    </location>
</feature>
<dbReference type="OMA" id="NPETMEC"/>
<dbReference type="GO" id="GO:0008305">
    <property type="term" value="C:integrin complex"/>
    <property type="evidence" value="ECO:0007669"/>
    <property type="project" value="InterPro"/>
</dbReference>
<evidence type="ECO:0000313" key="22">
    <source>
        <dbReference type="Proteomes" id="UP000472277"/>
    </source>
</evidence>
<keyword evidence="12" id="KW-1015">Disulfide bond</keyword>
<protein>
    <submittedName>
        <fullName evidence="21">Integrin, alpha 2b</fullName>
    </submittedName>
</protein>
<dbReference type="GO" id="GO:0005178">
    <property type="term" value="F:integrin binding"/>
    <property type="evidence" value="ECO:0007669"/>
    <property type="project" value="TreeGrafter"/>
</dbReference>
<dbReference type="Gene3D" id="2.60.40.1510">
    <property type="entry name" value="ntegrin, alpha v. Chain A, domain 3"/>
    <property type="match status" value="1"/>
</dbReference>
<dbReference type="GO" id="GO:0007229">
    <property type="term" value="P:integrin-mediated signaling pathway"/>
    <property type="evidence" value="ECO:0007669"/>
    <property type="project" value="UniProtKB-KW"/>
</dbReference>
<keyword evidence="3 16" id="KW-0812">Transmembrane</keyword>
<keyword evidence="4" id="KW-0479">Metal-binding</keyword>
<keyword evidence="7" id="KW-0106">Calcium</keyword>
<dbReference type="InterPro" id="IPR048285">
    <property type="entry name" value="Integrin_alpha_Ig-like_2"/>
</dbReference>
<evidence type="ECO:0000256" key="5">
    <source>
        <dbReference type="ARBA" id="ARBA00022729"/>
    </source>
</evidence>
<dbReference type="SUPFAM" id="SSF69318">
    <property type="entry name" value="Integrin alpha N-terminal domain"/>
    <property type="match status" value="1"/>
</dbReference>
<dbReference type="PANTHER" id="PTHR23220">
    <property type="entry name" value="INTEGRIN ALPHA"/>
    <property type="match status" value="1"/>
</dbReference>
<dbReference type="Gene3D" id="2.60.40.1530">
    <property type="entry name" value="ntegrin, alpha v. Chain A, domain 4"/>
    <property type="match status" value="1"/>
</dbReference>
<sequence length="897" mass="99861">MEEHRIHTSIQMMGLLLFALPHYSDTLNLNLVNFTEFSGPEGSFFGFSADFYIGVVVGAPRANTSQPGVTEAGAVYLCPWAQTGGACTTMTFDTKGDEVYLHQNLVIRSSKYHQWFGATVRSSGNYIVACAPLFHWNVIDVGERDEAQNTPVGNCLVLNTLTGETVNFSPCRDIMTEKVYKVLKYSKRYYNVVHSKPHATFILQVASYFGHSVAVTDINNDGQDDILIGAPLFMECVSGQQLQEVGQVSVYLQRGRSTFHSKPDQKLTGSQVYGRFGSTIAPLSDLDNDGFNDVGVGAPSSGIEGRVFIYMGTSDGLSPQYTQVIESPFRSLGPSPAQFGFTLRGATDIDSNGYPAVVMAKTQLSLYPDFLNPDVKECEHTTTNDFTVMMCLSVSGHSIPEEIVLDAELQLDKMKQPMARRTLLLHTNLPQEYFQLTIQRDVGVVCRNQTAYLRSEFKDKLSPIFISLNYSLSNSNSQETILHGQRAVVAQTRIILDCGEDNVCVPDLRLTSEEGTDRLLIGDDHPALLVITAENRGEGAYETELEIRPPANTHYQSMVTDREGFSRLICAQKKENQTVVVVCELGNPMKQGQKLQAGLFFSVGNLEKVESHVSFTLQIKSVWSTLIACCFLDRGSSPSECVLPIAKWEQKEQPADLEEVGPLVEHVYELRNLGPSTVNARVVVEFPTHHHGDLLLYVFANASEDFLTCHSDSPDIDPYQVRETGNPTVGTVYKVKQNEVERPEPQHKETVHVNCTSGDTCLRFVCEAKGLERGWSAVVKVMSRLWVQTFLERPYENYVLHSSARYAVIDMPSKIQPEDVVWRAPDGEKEVPVWWNVLAVVSGLFLLTLLALIFWKVGFFNRNRPPCDDDDDNAEQLAGAGQPEYAEMPPNTEDKQE</sequence>
<dbReference type="PANTHER" id="PTHR23220:SF73">
    <property type="entry name" value="INTEGRIN ALPHA-IIB"/>
    <property type="match status" value="1"/>
</dbReference>
<keyword evidence="10 16" id="KW-0401">Integrin</keyword>
<dbReference type="GeneTree" id="ENSGT00940000160724"/>
<feature type="region of interest" description="Disordered" evidence="17">
    <location>
        <begin position="868"/>
        <end position="897"/>
    </location>
</feature>
<gene>
    <name evidence="21" type="primary">LOC115196399</name>
</gene>
<dbReference type="SMART" id="SM00191">
    <property type="entry name" value="Int_alpha"/>
    <property type="match status" value="4"/>
</dbReference>
<dbReference type="FunFam" id="2.60.40.1460:FF:000001">
    <property type="entry name" value="Integrin, alpha V"/>
    <property type="match status" value="1"/>
</dbReference>
<feature type="signal peptide" evidence="16">
    <location>
        <begin position="1"/>
        <end position="26"/>
    </location>
</feature>
<keyword evidence="8 16" id="KW-0130">Cell adhesion</keyword>
<dbReference type="Pfam" id="PF20806">
    <property type="entry name" value="Integrin_A_Ig_3"/>
    <property type="match status" value="1"/>
</dbReference>
<dbReference type="Gene3D" id="1.20.5.930">
    <property type="entry name" value="Bicelle-embedded integrin alpha(iib) transmembrane segment"/>
    <property type="match status" value="1"/>
</dbReference>
<evidence type="ECO:0000256" key="6">
    <source>
        <dbReference type="ARBA" id="ARBA00022737"/>
    </source>
</evidence>
<feature type="repeat" description="FG-GAP" evidence="15">
    <location>
        <begin position="195"/>
        <end position="260"/>
    </location>
</feature>
<evidence type="ECO:0000259" key="20">
    <source>
        <dbReference type="Pfam" id="PF20806"/>
    </source>
</evidence>
<feature type="transmembrane region" description="Helical" evidence="16">
    <location>
        <begin position="833"/>
        <end position="855"/>
    </location>
</feature>
<dbReference type="GO" id="GO:0033627">
    <property type="term" value="P:cell adhesion mediated by integrin"/>
    <property type="evidence" value="ECO:0007669"/>
    <property type="project" value="TreeGrafter"/>
</dbReference>
<evidence type="ECO:0000256" key="2">
    <source>
        <dbReference type="ARBA" id="ARBA00008054"/>
    </source>
</evidence>
<dbReference type="SUPFAM" id="SSF69179">
    <property type="entry name" value="Integrin domains"/>
    <property type="match status" value="3"/>
</dbReference>
<dbReference type="PROSITE" id="PS51470">
    <property type="entry name" value="FG_GAP"/>
    <property type="match status" value="3"/>
</dbReference>
<dbReference type="InterPro" id="IPR013649">
    <property type="entry name" value="Integrin_alpha_Ig-like_1"/>
</dbReference>
<dbReference type="GO" id="GO:0001525">
    <property type="term" value="P:angiogenesis"/>
    <property type="evidence" value="ECO:0007669"/>
    <property type="project" value="TreeGrafter"/>
</dbReference>
<feature type="repeat" description="FG-GAP" evidence="15">
    <location>
        <begin position="262"/>
        <end position="319"/>
    </location>
</feature>
<dbReference type="Gene3D" id="2.130.10.130">
    <property type="entry name" value="Integrin alpha, N-terminal"/>
    <property type="match status" value="2"/>
</dbReference>
<evidence type="ECO:0000256" key="13">
    <source>
        <dbReference type="ARBA" id="ARBA00023170"/>
    </source>
</evidence>
<reference evidence="21" key="3">
    <citation type="submission" date="2025-09" db="UniProtKB">
        <authorList>
            <consortium name="Ensembl"/>
        </authorList>
    </citation>
    <scope>IDENTIFICATION</scope>
</reference>
<evidence type="ECO:0000256" key="15">
    <source>
        <dbReference type="PROSITE-ProRule" id="PRU00803"/>
    </source>
</evidence>
<evidence type="ECO:0000259" key="18">
    <source>
        <dbReference type="Pfam" id="PF08441"/>
    </source>
</evidence>
<evidence type="ECO:0000256" key="14">
    <source>
        <dbReference type="ARBA" id="ARBA00023180"/>
    </source>
</evidence>